<sequence>MSAGLSTINTVLKAGATSGALQQLCKIKTYPQLGGEPEQIETTDLEDTMQTFVPGVQQVESMQFTANFDKTKYEEINESAGKEQVYELNFGEGGKDGVFSWKGQHSVFVNEGEVNGVREMTITVTPSTIINPEAAATAFPSA</sequence>
<reference evidence="1" key="1">
    <citation type="journal article" date="2021" name="Proc. Natl. Acad. Sci. U.S.A.">
        <title>A Catalog of Tens of Thousands of Viruses from Human Metagenomes Reveals Hidden Associations with Chronic Diseases.</title>
        <authorList>
            <person name="Tisza M.J."/>
            <person name="Buck C.B."/>
        </authorList>
    </citation>
    <scope>NUCLEOTIDE SEQUENCE</scope>
    <source>
        <strain evidence="1">Ctah610</strain>
    </source>
</reference>
<protein>
    <submittedName>
        <fullName evidence="1">Major tail protein</fullName>
    </submittedName>
</protein>
<evidence type="ECO:0000313" key="1">
    <source>
        <dbReference type="EMBL" id="DAE27020.1"/>
    </source>
</evidence>
<dbReference type="Gene3D" id="4.10.410.40">
    <property type="match status" value="1"/>
</dbReference>
<organism evidence="1">
    <name type="scientific">virus sp. ctah610</name>
    <dbReference type="NCBI Taxonomy" id="2826807"/>
    <lineage>
        <taxon>Viruses</taxon>
    </lineage>
</organism>
<proteinExistence type="predicted"/>
<accession>A0A8S5R7Q2</accession>
<name>A0A8S5R7Q2_9VIRU</name>
<dbReference type="EMBL" id="BK015827">
    <property type="protein sequence ID" value="DAE27020.1"/>
    <property type="molecule type" value="Genomic_DNA"/>
</dbReference>